<comment type="caution">
    <text evidence="1">The sequence shown here is derived from an EMBL/GenBank/DDBJ whole genome shotgun (WGS) entry which is preliminary data.</text>
</comment>
<organism evidence="1 2">
    <name type="scientific">Cichorium intybus</name>
    <name type="common">Chicory</name>
    <dbReference type="NCBI Taxonomy" id="13427"/>
    <lineage>
        <taxon>Eukaryota</taxon>
        <taxon>Viridiplantae</taxon>
        <taxon>Streptophyta</taxon>
        <taxon>Embryophyta</taxon>
        <taxon>Tracheophyta</taxon>
        <taxon>Spermatophyta</taxon>
        <taxon>Magnoliopsida</taxon>
        <taxon>eudicotyledons</taxon>
        <taxon>Gunneridae</taxon>
        <taxon>Pentapetalae</taxon>
        <taxon>asterids</taxon>
        <taxon>campanulids</taxon>
        <taxon>Asterales</taxon>
        <taxon>Asteraceae</taxon>
        <taxon>Cichorioideae</taxon>
        <taxon>Cichorieae</taxon>
        <taxon>Cichoriinae</taxon>
        <taxon>Cichorium</taxon>
    </lineage>
</organism>
<reference evidence="1 2" key="2">
    <citation type="journal article" date="2022" name="Mol. Ecol. Resour.">
        <title>The genomes of chicory, endive, great burdock and yacon provide insights into Asteraceae paleo-polyploidization history and plant inulin production.</title>
        <authorList>
            <person name="Fan W."/>
            <person name="Wang S."/>
            <person name="Wang H."/>
            <person name="Wang A."/>
            <person name="Jiang F."/>
            <person name="Liu H."/>
            <person name="Zhao H."/>
            <person name="Xu D."/>
            <person name="Zhang Y."/>
        </authorList>
    </citation>
    <scope>NUCLEOTIDE SEQUENCE [LARGE SCALE GENOMIC DNA]</scope>
    <source>
        <strain evidence="2">cv. Punajuju</strain>
        <tissue evidence="1">Leaves</tissue>
    </source>
</reference>
<keyword evidence="2" id="KW-1185">Reference proteome</keyword>
<name>A0ACB9AH65_CICIN</name>
<proteinExistence type="predicted"/>
<evidence type="ECO:0000313" key="2">
    <source>
        <dbReference type="Proteomes" id="UP001055811"/>
    </source>
</evidence>
<sequence length="199" mass="21007">MDLGNNDNGGQNHNSPASATPAIHVGNPSDYPNHENGENRNNPTSGTYGKMDNRVTNETNGAGIAGTELGHGGRNFEPCVNLVPLGCFGPFPSNGGPLSKNDRRSKKRRLERYSPYSSPVNSCEVRTESLDLNDNPKPVTSDAPPDGPTKSVGDCNGAVNQSEEEETAEIGAKLGFLFQNGNVGIEKIVGENGADKANQ</sequence>
<accession>A0ACB9AH65</accession>
<protein>
    <submittedName>
        <fullName evidence="1">Uncharacterized protein</fullName>
    </submittedName>
</protein>
<dbReference type="EMBL" id="CM042015">
    <property type="protein sequence ID" value="KAI3709183.1"/>
    <property type="molecule type" value="Genomic_DNA"/>
</dbReference>
<dbReference type="Proteomes" id="UP001055811">
    <property type="component" value="Linkage Group LG07"/>
</dbReference>
<reference evidence="2" key="1">
    <citation type="journal article" date="2022" name="Mol. Ecol. Resour.">
        <title>The genomes of chicory, endive, great burdock and yacon provide insights into Asteraceae palaeo-polyploidization history and plant inulin production.</title>
        <authorList>
            <person name="Fan W."/>
            <person name="Wang S."/>
            <person name="Wang H."/>
            <person name="Wang A."/>
            <person name="Jiang F."/>
            <person name="Liu H."/>
            <person name="Zhao H."/>
            <person name="Xu D."/>
            <person name="Zhang Y."/>
        </authorList>
    </citation>
    <scope>NUCLEOTIDE SEQUENCE [LARGE SCALE GENOMIC DNA]</scope>
    <source>
        <strain evidence="2">cv. Punajuju</strain>
    </source>
</reference>
<gene>
    <name evidence="1" type="ORF">L2E82_38942</name>
</gene>
<evidence type="ECO:0000313" key="1">
    <source>
        <dbReference type="EMBL" id="KAI3709183.1"/>
    </source>
</evidence>